<comment type="caution">
    <text evidence="2">The sequence shown here is derived from an EMBL/GenBank/DDBJ whole genome shotgun (WGS) entry which is preliminary data.</text>
</comment>
<gene>
    <name evidence="2" type="ORF">EV694_0853</name>
</gene>
<organism evidence="2 3">
    <name type="scientific">Volucribacter psittacicida</name>
    <dbReference type="NCBI Taxonomy" id="203482"/>
    <lineage>
        <taxon>Bacteria</taxon>
        <taxon>Pseudomonadati</taxon>
        <taxon>Pseudomonadota</taxon>
        <taxon>Gammaproteobacteria</taxon>
        <taxon>Pasteurellales</taxon>
        <taxon>Pasteurellaceae</taxon>
        <taxon>Volucribacter</taxon>
    </lineage>
</organism>
<feature type="transmembrane region" description="Helical" evidence="1">
    <location>
        <begin position="49"/>
        <end position="68"/>
    </location>
</feature>
<feature type="transmembrane region" description="Helical" evidence="1">
    <location>
        <begin position="77"/>
        <end position="94"/>
    </location>
</feature>
<keyword evidence="1" id="KW-0472">Membrane</keyword>
<dbReference type="OrthoDB" id="9812349at2"/>
<keyword evidence="3" id="KW-1185">Reference proteome</keyword>
<protein>
    <submittedName>
        <fullName evidence="2">Uncharacterized membrane protein YhaH (DUF805 family)</fullName>
    </submittedName>
</protein>
<evidence type="ECO:0000313" key="3">
    <source>
        <dbReference type="Proteomes" id="UP000294702"/>
    </source>
</evidence>
<sequence length="143" mass="16483">MKWYQALFSFKGRLNRQGFWQGISVALILLFGLATLFPMQQLFQQSHTAFIPLLGLVLVSWIIFAVCVKRLHDRGRSAWGLVMLFLPILCYFTAPNIGFMAWALGRFMPIFITTLLLLDWGIFKGIDKPNQYGKYGQSIQLKF</sequence>
<dbReference type="InterPro" id="IPR008523">
    <property type="entry name" value="DUF805"/>
</dbReference>
<keyword evidence="1" id="KW-1133">Transmembrane helix</keyword>
<reference evidence="2 3" key="1">
    <citation type="submission" date="2019-03" db="EMBL/GenBank/DDBJ databases">
        <title>Genomic Encyclopedia of Type Strains, Phase IV (KMG-IV): sequencing the most valuable type-strain genomes for metagenomic binning, comparative biology and taxonomic classification.</title>
        <authorList>
            <person name="Goeker M."/>
        </authorList>
    </citation>
    <scope>NUCLEOTIDE SEQUENCE [LARGE SCALE GENOMIC DNA]</scope>
    <source>
        <strain evidence="2 3">DSM 15534</strain>
    </source>
</reference>
<dbReference type="RefSeq" id="WP_132689676.1">
    <property type="nucleotide sequence ID" value="NZ_SMFT01000002.1"/>
</dbReference>
<accession>A0A4R1FXL2</accession>
<dbReference type="GO" id="GO:0005886">
    <property type="term" value="C:plasma membrane"/>
    <property type="evidence" value="ECO:0007669"/>
    <property type="project" value="TreeGrafter"/>
</dbReference>
<name>A0A4R1FXL2_9PAST</name>
<dbReference type="Proteomes" id="UP000294702">
    <property type="component" value="Unassembled WGS sequence"/>
</dbReference>
<proteinExistence type="predicted"/>
<keyword evidence="1" id="KW-0812">Transmembrane</keyword>
<feature type="transmembrane region" description="Helical" evidence="1">
    <location>
        <begin position="100"/>
        <end position="118"/>
    </location>
</feature>
<feature type="transmembrane region" description="Helical" evidence="1">
    <location>
        <begin position="20"/>
        <end position="37"/>
    </location>
</feature>
<evidence type="ECO:0000313" key="2">
    <source>
        <dbReference type="EMBL" id="TCJ98449.1"/>
    </source>
</evidence>
<dbReference type="AlphaFoldDB" id="A0A4R1FXL2"/>
<evidence type="ECO:0000256" key="1">
    <source>
        <dbReference type="SAM" id="Phobius"/>
    </source>
</evidence>
<dbReference type="PANTHER" id="PTHR34980">
    <property type="entry name" value="INNER MEMBRANE PROTEIN-RELATED-RELATED"/>
    <property type="match status" value="1"/>
</dbReference>
<dbReference type="EMBL" id="SMFT01000002">
    <property type="protein sequence ID" value="TCJ98449.1"/>
    <property type="molecule type" value="Genomic_DNA"/>
</dbReference>
<dbReference type="Pfam" id="PF05656">
    <property type="entry name" value="DUF805"/>
    <property type="match status" value="1"/>
</dbReference>